<keyword evidence="1" id="KW-1133">Transmembrane helix</keyword>
<dbReference type="RefSeq" id="WP_264514158.1">
    <property type="nucleotide sequence ID" value="NZ_JAPDDR010000006.1"/>
</dbReference>
<accession>A0ABT3G451</accession>
<evidence type="ECO:0000256" key="1">
    <source>
        <dbReference type="SAM" id="Phobius"/>
    </source>
</evidence>
<comment type="caution">
    <text evidence="2">The sequence shown here is derived from an EMBL/GenBank/DDBJ whole genome shotgun (WGS) entry which is preliminary data.</text>
</comment>
<feature type="transmembrane region" description="Helical" evidence="1">
    <location>
        <begin position="417"/>
        <end position="437"/>
    </location>
</feature>
<feature type="transmembrane region" description="Helical" evidence="1">
    <location>
        <begin position="60"/>
        <end position="80"/>
    </location>
</feature>
<gene>
    <name evidence="2" type="ORF">OJ996_13630</name>
</gene>
<keyword evidence="3" id="KW-1185">Reference proteome</keyword>
<feature type="transmembrane region" description="Helical" evidence="1">
    <location>
        <begin position="221"/>
        <end position="239"/>
    </location>
</feature>
<feature type="transmembrane region" description="Helical" evidence="1">
    <location>
        <begin position="364"/>
        <end position="385"/>
    </location>
</feature>
<sequence>MSHHFVTSADIPVDGERISSSKLDNVKRISGGVAAITGLISAYLLFAAPDKIAGPFAYSWLFALFFFFTLAVGGCFWTLLHNVSNSGWGTSVRRIMENLGAVFPWMAIFAAPLLFPAVQKWLYEWMTIHQHAAHNGGSYFSSPFMGFYGTESMEAALTKDHQALLVNKQWYMNKVAWYARFAFYFIGLGLVIRGLRKLSTAQDSDPNPGTANLFKARKHSTYTLIIFAITITFAGIDWLQGMKFDWFSTMWGVYLFAGAALNSMAVIIITATLMQKGGYLKRVVGPEHFHIMGKLLLAFTIFWAYIAFSQFFLIWYANIAEETSWYLIRNTEGWNVGSIALVFGHFVIPFVVLLQAWLKKNPKLLSIVAVYTLAMHILDHYLIVIPERSVSLKNMVGEAGINLPAEFASYTTAVPGAFVGDIFAFITIGSGFVFFYLRALTQNATYPHRDPRILESANVSN</sequence>
<evidence type="ECO:0000313" key="3">
    <source>
        <dbReference type="Proteomes" id="UP001165653"/>
    </source>
</evidence>
<dbReference type="PANTHER" id="PTHR43044:SF1">
    <property type="entry name" value="QUINOL:CYTOCHROME C OXIDOREDUCTASE QUINONE-BINDING SUBUNIT 2"/>
    <property type="match status" value="1"/>
</dbReference>
<feature type="transmembrane region" description="Helical" evidence="1">
    <location>
        <begin position="175"/>
        <end position="192"/>
    </location>
</feature>
<keyword evidence="1" id="KW-0472">Membrane</keyword>
<feature type="transmembrane region" description="Helical" evidence="1">
    <location>
        <begin position="251"/>
        <end position="274"/>
    </location>
</feature>
<evidence type="ECO:0000313" key="2">
    <source>
        <dbReference type="EMBL" id="MCW1914623.1"/>
    </source>
</evidence>
<reference evidence="2" key="1">
    <citation type="submission" date="2022-10" db="EMBL/GenBank/DDBJ databases">
        <title>Luteolibacter sp. GHJ8, whole genome shotgun sequencing project.</title>
        <authorList>
            <person name="Zhao G."/>
            <person name="Shen L."/>
        </authorList>
    </citation>
    <scope>NUCLEOTIDE SEQUENCE</scope>
    <source>
        <strain evidence="2">GHJ8</strain>
    </source>
</reference>
<organism evidence="2 3">
    <name type="scientific">Luteolibacter rhizosphaerae</name>
    <dbReference type="NCBI Taxonomy" id="2989719"/>
    <lineage>
        <taxon>Bacteria</taxon>
        <taxon>Pseudomonadati</taxon>
        <taxon>Verrucomicrobiota</taxon>
        <taxon>Verrucomicrobiia</taxon>
        <taxon>Verrucomicrobiales</taxon>
        <taxon>Verrucomicrobiaceae</taxon>
        <taxon>Luteolibacter</taxon>
    </lineage>
</organism>
<protein>
    <recommendedName>
        <fullName evidence="4">Quinol:cytochrome C oxidoreductase</fullName>
    </recommendedName>
</protein>
<proteinExistence type="predicted"/>
<dbReference type="Proteomes" id="UP001165653">
    <property type="component" value="Unassembled WGS sequence"/>
</dbReference>
<feature type="transmembrane region" description="Helical" evidence="1">
    <location>
        <begin position="101"/>
        <end position="118"/>
    </location>
</feature>
<feature type="transmembrane region" description="Helical" evidence="1">
    <location>
        <begin position="295"/>
        <end position="316"/>
    </location>
</feature>
<dbReference type="EMBL" id="JAPDDR010000006">
    <property type="protein sequence ID" value="MCW1914623.1"/>
    <property type="molecule type" value="Genomic_DNA"/>
</dbReference>
<name>A0ABT3G451_9BACT</name>
<dbReference type="PANTHER" id="PTHR43044">
    <property type="match status" value="1"/>
</dbReference>
<feature type="transmembrane region" description="Helical" evidence="1">
    <location>
        <begin position="336"/>
        <end position="357"/>
    </location>
</feature>
<evidence type="ECO:0008006" key="4">
    <source>
        <dbReference type="Google" id="ProtNLM"/>
    </source>
</evidence>
<keyword evidence="1" id="KW-0812">Transmembrane</keyword>
<feature type="transmembrane region" description="Helical" evidence="1">
    <location>
        <begin position="29"/>
        <end position="48"/>
    </location>
</feature>